<dbReference type="eggNOG" id="KOG2084">
    <property type="taxonomic scope" value="Eukaryota"/>
</dbReference>
<feature type="domain" description="MYND-type" evidence="7">
    <location>
        <begin position="114"/>
        <end position="154"/>
    </location>
</feature>
<dbReference type="PROSITE" id="PS50865">
    <property type="entry name" value="ZF_MYND_2"/>
    <property type="match status" value="1"/>
</dbReference>
<dbReference type="Gene3D" id="6.10.140.2220">
    <property type="match status" value="1"/>
</dbReference>
<accession>D8PSM7</accession>
<dbReference type="Gene3D" id="1.10.220.160">
    <property type="match status" value="1"/>
</dbReference>
<name>D8PSM7_SCHCM</name>
<evidence type="ECO:0000256" key="5">
    <source>
        <dbReference type="SAM" id="MobiDB-lite"/>
    </source>
</evidence>
<keyword evidence="9" id="KW-1185">Reference proteome</keyword>
<organism evidence="9">
    <name type="scientific">Schizophyllum commune (strain H4-8 / FGSC 9210)</name>
    <name type="common">Split gill fungus</name>
    <dbReference type="NCBI Taxonomy" id="578458"/>
    <lineage>
        <taxon>Eukaryota</taxon>
        <taxon>Fungi</taxon>
        <taxon>Dikarya</taxon>
        <taxon>Basidiomycota</taxon>
        <taxon>Agaricomycotina</taxon>
        <taxon>Agaricomycetes</taxon>
        <taxon>Agaricomycetidae</taxon>
        <taxon>Agaricales</taxon>
        <taxon>Schizophyllaceae</taxon>
        <taxon>Schizophyllum</taxon>
    </lineage>
</organism>
<dbReference type="InterPro" id="IPR001214">
    <property type="entry name" value="SET_dom"/>
</dbReference>
<dbReference type="OMA" id="CSHRERF"/>
<dbReference type="VEuPathDB" id="FungiDB:SCHCODRAFT_02605682"/>
<dbReference type="GO" id="GO:0005634">
    <property type="term" value="C:nucleus"/>
    <property type="evidence" value="ECO:0007669"/>
    <property type="project" value="TreeGrafter"/>
</dbReference>
<evidence type="ECO:0000313" key="8">
    <source>
        <dbReference type="EMBL" id="EFJ00362.1"/>
    </source>
</evidence>
<gene>
    <name evidence="8" type="ORF">SCHCODRAFT_14438</name>
</gene>
<dbReference type="PROSITE" id="PS01360">
    <property type="entry name" value="ZF_MYND_1"/>
    <property type="match status" value="1"/>
</dbReference>
<reference evidence="8 9" key="1">
    <citation type="journal article" date="2010" name="Nat. Biotechnol.">
        <title>Genome sequence of the model mushroom Schizophyllum commune.</title>
        <authorList>
            <person name="Ohm R.A."/>
            <person name="de Jong J.F."/>
            <person name="Lugones L.G."/>
            <person name="Aerts A."/>
            <person name="Kothe E."/>
            <person name="Stajich J.E."/>
            <person name="de Vries R.P."/>
            <person name="Record E."/>
            <person name="Levasseur A."/>
            <person name="Baker S.E."/>
            <person name="Bartholomew K.A."/>
            <person name="Coutinho P.M."/>
            <person name="Erdmann S."/>
            <person name="Fowler T.J."/>
            <person name="Gathman A.C."/>
            <person name="Lombard V."/>
            <person name="Henrissat B."/>
            <person name="Knabe N."/>
            <person name="Kuees U."/>
            <person name="Lilly W.W."/>
            <person name="Lindquist E."/>
            <person name="Lucas S."/>
            <person name="Magnuson J.K."/>
            <person name="Piumi F."/>
            <person name="Raudaskoski M."/>
            <person name="Salamov A."/>
            <person name="Schmutz J."/>
            <person name="Schwarze F.W.M.R."/>
            <person name="vanKuyk P.A."/>
            <person name="Horton J.S."/>
            <person name="Grigoriev I.V."/>
            <person name="Woesten H.A.B."/>
        </authorList>
    </citation>
    <scope>NUCLEOTIDE SEQUENCE [LARGE SCALE GENOMIC DNA]</scope>
    <source>
        <strain evidence="9">H4-8 / FGSC 9210</strain>
    </source>
</reference>
<dbReference type="InterPro" id="IPR050869">
    <property type="entry name" value="H3K4_H4K5_MeTrfase"/>
</dbReference>
<dbReference type="SMART" id="SM00317">
    <property type="entry name" value="SET"/>
    <property type="match status" value="1"/>
</dbReference>
<keyword evidence="2 4" id="KW-0863">Zinc-finger</keyword>
<sequence>MSFSNLRAARKAKDARSFATNPQVHSAAQETSVNPEPTTVENADVHMQFQDESSPDVEAALQNLHGIPEYLYIRSSPSEGRGLWAKQPIKRGTVIIAVKPHVSVLTTQNLASYCSNCFEEAPEAGLKRCAHCRVVHYCNSECQNKDWATHKRECTALQEWAKHAPAAEVSVPSDAVRCLGRLLWKRQKKGLDSTWAQQIAAMQSSRKSLQPSGYEFHTHLSHSLVRYLGLSSPDGLQDFGISSPGDLLDLTSRFATNSYSVTTPDLTPIGACVSPLVSLVNHSCSPNAATVFPRASKTPSTDEPLISVVAIRDIQPDEQIFTSYIDTTLPRALRRRELQEGYNFLCKCSLCKTPPPVDAREALWCPKSCGGMCPLPIEENPLAQCANCKAVVKDTDAVLDATRVGQEGLNKATALQSKDPAKAIQLTTNLIPILVSAQLVPSSHPLLGLSRLHQSLLISAFSASPSQDILDEAIRTAARDTKGLSMILTEGHPVRGVALAEFGKLLAVDEMEAKPANTLTDGLPRPDAFPPTGPPRLKLAYETLLRAREELLIGFGRTNEGGKVGRSVRDALAALEKEMEVWRDGVRNALNDTPKRA</sequence>
<dbReference type="InterPro" id="IPR046341">
    <property type="entry name" value="SET_dom_sf"/>
</dbReference>
<dbReference type="Pfam" id="PF01753">
    <property type="entry name" value="zf-MYND"/>
    <property type="match status" value="1"/>
</dbReference>
<evidence type="ECO:0000259" key="6">
    <source>
        <dbReference type="PROSITE" id="PS50280"/>
    </source>
</evidence>
<keyword evidence="1" id="KW-0479">Metal-binding</keyword>
<dbReference type="Pfam" id="PF00856">
    <property type="entry name" value="SET"/>
    <property type="match status" value="1"/>
</dbReference>
<feature type="compositionally biased region" description="Polar residues" evidence="5">
    <location>
        <begin position="18"/>
        <end position="37"/>
    </location>
</feature>
<feature type="region of interest" description="Disordered" evidence="5">
    <location>
        <begin position="1"/>
        <end position="37"/>
    </location>
</feature>
<dbReference type="InterPro" id="IPR002893">
    <property type="entry name" value="Znf_MYND"/>
</dbReference>
<evidence type="ECO:0000259" key="7">
    <source>
        <dbReference type="PROSITE" id="PS50865"/>
    </source>
</evidence>
<dbReference type="Gene3D" id="2.170.270.10">
    <property type="entry name" value="SET domain"/>
    <property type="match status" value="1"/>
</dbReference>
<evidence type="ECO:0000256" key="3">
    <source>
        <dbReference type="ARBA" id="ARBA00022833"/>
    </source>
</evidence>
<dbReference type="Proteomes" id="UP000007431">
    <property type="component" value="Unassembled WGS sequence"/>
</dbReference>
<dbReference type="InParanoid" id="D8PSM7"/>
<protein>
    <recommendedName>
        <fullName evidence="10">SET domain-containing protein</fullName>
    </recommendedName>
</protein>
<evidence type="ECO:0008006" key="10">
    <source>
        <dbReference type="Google" id="ProtNLM"/>
    </source>
</evidence>
<dbReference type="GO" id="GO:0008270">
    <property type="term" value="F:zinc ion binding"/>
    <property type="evidence" value="ECO:0007669"/>
    <property type="project" value="UniProtKB-KW"/>
</dbReference>
<dbReference type="STRING" id="578458.D8PSM7"/>
<evidence type="ECO:0000256" key="1">
    <source>
        <dbReference type="ARBA" id="ARBA00022723"/>
    </source>
</evidence>
<evidence type="ECO:0000256" key="4">
    <source>
        <dbReference type="PROSITE-ProRule" id="PRU00134"/>
    </source>
</evidence>
<feature type="domain" description="SET" evidence="6">
    <location>
        <begin position="69"/>
        <end position="325"/>
    </location>
</feature>
<evidence type="ECO:0000313" key="9">
    <source>
        <dbReference type="Proteomes" id="UP000007431"/>
    </source>
</evidence>
<dbReference type="PANTHER" id="PTHR12197:SF251">
    <property type="entry name" value="EG:BACR7C10.4 PROTEIN"/>
    <property type="match status" value="1"/>
</dbReference>
<dbReference type="PROSITE" id="PS50280">
    <property type="entry name" value="SET"/>
    <property type="match status" value="1"/>
</dbReference>
<evidence type="ECO:0000256" key="2">
    <source>
        <dbReference type="ARBA" id="ARBA00022771"/>
    </source>
</evidence>
<dbReference type="SUPFAM" id="SSF82199">
    <property type="entry name" value="SET domain"/>
    <property type="match status" value="1"/>
</dbReference>
<dbReference type="HOGENOM" id="CLU_018406_4_1_1"/>
<dbReference type="PANTHER" id="PTHR12197">
    <property type="entry name" value="HISTONE-LYSINE N-METHYLTRANSFERASE SMYD"/>
    <property type="match status" value="1"/>
</dbReference>
<dbReference type="EMBL" id="GL377303">
    <property type="protein sequence ID" value="EFJ00362.1"/>
    <property type="molecule type" value="Genomic_DNA"/>
</dbReference>
<proteinExistence type="predicted"/>
<dbReference type="AlphaFoldDB" id="D8PSM7"/>
<keyword evidence="3" id="KW-0862">Zinc</keyword>